<sequence length="60" mass="6604">MVARHRMGAKAERLFFIIVLLNSRNAFTCHDTDYAGYTDEPQVDAKGRSVDVDSAGDSGQ</sequence>
<evidence type="ECO:0000256" key="1">
    <source>
        <dbReference type="SAM" id="SignalP"/>
    </source>
</evidence>
<evidence type="ECO:0000313" key="2">
    <source>
        <dbReference type="EMBL" id="KER20607.1"/>
    </source>
</evidence>
<proteinExistence type="predicted"/>
<dbReference type="EMBL" id="KL597039">
    <property type="protein sequence ID" value="KER20607.1"/>
    <property type="molecule type" value="Genomic_DNA"/>
</dbReference>
<feature type="non-terminal residue" evidence="2">
    <location>
        <position position="60"/>
    </location>
</feature>
<keyword evidence="1" id="KW-0732">Signal</keyword>
<feature type="signal peptide" evidence="1">
    <location>
        <begin position="1"/>
        <end position="26"/>
    </location>
</feature>
<dbReference type="KEGG" id="ovi:T265_15280"/>
<dbReference type="Proteomes" id="UP000054324">
    <property type="component" value="Unassembled WGS sequence"/>
</dbReference>
<feature type="chain" id="PRO_5001704918" evidence="1">
    <location>
        <begin position="27"/>
        <end position="60"/>
    </location>
</feature>
<reference evidence="2 3" key="1">
    <citation type="submission" date="2013-11" db="EMBL/GenBank/DDBJ databases">
        <title>Opisthorchis viverrini - life in the bile duct.</title>
        <authorList>
            <person name="Young N.D."/>
            <person name="Nagarajan N."/>
            <person name="Lin S.J."/>
            <person name="Korhonen P.K."/>
            <person name="Jex A.R."/>
            <person name="Hall R.S."/>
            <person name="Safavi-Hemami H."/>
            <person name="Kaewkong W."/>
            <person name="Bertrand D."/>
            <person name="Gao S."/>
            <person name="Seet Q."/>
            <person name="Wongkham S."/>
            <person name="Teh B.T."/>
            <person name="Wongkham C."/>
            <person name="Intapan P.M."/>
            <person name="Maleewong W."/>
            <person name="Yang X."/>
            <person name="Hu M."/>
            <person name="Wang Z."/>
            <person name="Hofmann A."/>
            <person name="Sternberg P.W."/>
            <person name="Tan P."/>
            <person name="Wang J."/>
            <person name="Gasser R.B."/>
        </authorList>
    </citation>
    <scope>NUCLEOTIDE SEQUENCE [LARGE SCALE GENOMIC DNA]</scope>
</reference>
<name>A0A074Z4Z5_OPIVI</name>
<gene>
    <name evidence="2" type="ORF">T265_15280</name>
</gene>
<accession>A0A074Z4Z5</accession>
<dbReference type="RefSeq" id="XP_009175655.1">
    <property type="nucleotide sequence ID" value="XM_009177391.1"/>
</dbReference>
<dbReference type="AlphaFoldDB" id="A0A074Z4Z5"/>
<keyword evidence="3" id="KW-1185">Reference proteome</keyword>
<evidence type="ECO:0000313" key="3">
    <source>
        <dbReference type="Proteomes" id="UP000054324"/>
    </source>
</evidence>
<protein>
    <submittedName>
        <fullName evidence="2">Uncharacterized protein</fullName>
    </submittedName>
</protein>
<dbReference type="CTD" id="20329445"/>
<dbReference type="GeneID" id="20329445"/>
<organism evidence="2 3">
    <name type="scientific">Opisthorchis viverrini</name>
    <name type="common">Southeast Asian liver fluke</name>
    <dbReference type="NCBI Taxonomy" id="6198"/>
    <lineage>
        <taxon>Eukaryota</taxon>
        <taxon>Metazoa</taxon>
        <taxon>Spiralia</taxon>
        <taxon>Lophotrochozoa</taxon>
        <taxon>Platyhelminthes</taxon>
        <taxon>Trematoda</taxon>
        <taxon>Digenea</taxon>
        <taxon>Opisthorchiida</taxon>
        <taxon>Opisthorchiata</taxon>
        <taxon>Opisthorchiidae</taxon>
        <taxon>Opisthorchis</taxon>
    </lineage>
</organism>